<keyword evidence="4" id="KW-0378">Hydrolase</keyword>
<dbReference type="OrthoDB" id="442176at2759"/>
<protein>
    <submittedName>
        <fullName evidence="4">P-loop containing nucleoside triphosphate hydrolase protein</fullName>
    </submittedName>
</protein>
<dbReference type="RefSeq" id="XP_033525153.1">
    <property type="nucleotide sequence ID" value="XM_033670293.1"/>
</dbReference>
<evidence type="ECO:0000256" key="3">
    <source>
        <dbReference type="ARBA" id="ARBA00022777"/>
    </source>
</evidence>
<dbReference type="PANTHER" id="PTHR23359">
    <property type="entry name" value="NUCLEOTIDE KINASE"/>
    <property type="match status" value="1"/>
</dbReference>
<evidence type="ECO:0000256" key="1">
    <source>
        <dbReference type="ARBA" id="ARBA00022679"/>
    </source>
</evidence>
<keyword evidence="1" id="KW-0808">Transferase</keyword>
<dbReference type="InterPro" id="IPR000850">
    <property type="entry name" value="Adenylat/UMP-CMP_kin"/>
</dbReference>
<dbReference type="GeneID" id="54410725"/>
<dbReference type="GO" id="GO:0016787">
    <property type="term" value="F:hydrolase activity"/>
    <property type="evidence" value="ECO:0007669"/>
    <property type="project" value="UniProtKB-KW"/>
</dbReference>
<keyword evidence="5" id="KW-1185">Reference proteome</keyword>
<evidence type="ECO:0000313" key="4">
    <source>
        <dbReference type="EMBL" id="KAF2130766.1"/>
    </source>
</evidence>
<reference evidence="4" key="1">
    <citation type="journal article" date="2020" name="Stud. Mycol.">
        <title>101 Dothideomycetes genomes: a test case for predicting lifestyles and emergence of pathogens.</title>
        <authorList>
            <person name="Haridas S."/>
            <person name="Albert R."/>
            <person name="Binder M."/>
            <person name="Bloem J."/>
            <person name="Labutti K."/>
            <person name="Salamov A."/>
            <person name="Andreopoulos B."/>
            <person name="Baker S."/>
            <person name="Barry K."/>
            <person name="Bills G."/>
            <person name="Bluhm B."/>
            <person name="Cannon C."/>
            <person name="Castanera R."/>
            <person name="Culley D."/>
            <person name="Daum C."/>
            <person name="Ezra D."/>
            <person name="Gonzalez J."/>
            <person name="Henrissat B."/>
            <person name="Kuo A."/>
            <person name="Liang C."/>
            <person name="Lipzen A."/>
            <person name="Lutzoni F."/>
            <person name="Magnuson J."/>
            <person name="Mondo S."/>
            <person name="Nolan M."/>
            <person name="Ohm R."/>
            <person name="Pangilinan J."/>
            <person name="Park H.-J."/>
            <person name="Ramirez L."/>
            <person name="Alfaro M."/>
            <person name="Sun H."/>
            <person name="Tritt A."/>
            <person name="Yoshinaga Y."/>
            <person name="Zwiers L.-H."/>
            <person name="Turgeon B."/>
            <person name="Goodwin S."/>
            <person name="Spatafora J."/>
            <person name="Crous P."/>
            <person name="Grigoriev I."/>
        </authorList>
    </citation>
    <scope>NUCLEOTIDE SEQUENCE</scope>
    <source>
        <strain evidence="4">CBS 119687</strain>
    </source>
</reference>
<organism evidence="4 5">
    <name type="scientific">Dothidotthia symphoricarpi CBS 119687</name>
    <dbReference type="NCBI Taxonomy" id="1392245"/>
    <lineage>
        <taxon>Eukaryota</taxon>
        <taxon>Fungi</taxon>
        <taxon>Dikarya</taxon>
        <taxon>Ascomycota</taxon>
        <taxon>Pezizomycotina</taxon>
        <taxon>Dothideomycetes</taxon>
        <taxon>Pleosporomycetidae</taxon>
        <taxon>Pleosporales</taxon>
        <taxon>Dothidotthiaceae</taxon>
        <taxon>Dothidotthia</taxon>
    </lineage>
</organism>
<dbReference type="GO" id="GO:0006139">
    <property type="term" value="P:nucleobase-containing compound metabolic process"/>
    <property type="evidence" value="ECO:0007669"/>
    <property type="project" value="InterPro"/>
</dbReference>
<dbReference type="InterPro" id="IPR027417">
    <property type="entry name" value="P-loop_NTPase"/>
</dbReference>
<keyword evidence="3" id="KW-0418">Kinase</keyword>
<dbReference type="Proteomes" id="UP000799771">
    <property type="component" value="Unassembled WGS sequence"/>
</dbReference>
<dbReference type="Gene3D" id="3.40.50.300">
    <property type="entry name" value="P-loop containing nucleotide triphosphate hydrolases"/>
    <property type="match status" value="1"/>
</dbReference>
<gene>
    <name evidence="4" type="ORF">P153DRAFT_383991</name>
</gene>
<dbReference type="EMBL" id="ML977503">
    <property type="protein sequence ID" value="KAF2130766.1"/>
    <property type="molecule type" value="Genomic_DNA"/>
</dbReference>
<dbReference type="Pfam" id="PF00406">
    <property type="entry name" value="ADK"/>
    <property type="match status" value="1"/>
</dbReference>
<keyword evidence="2" id="KW-0547">Nucleotide-binding</keyword>
<sequence length="224" mass="25165">MAPHHVPMEAQTEPVLIFVLGAPCSGKSSLCAELSHCYALDHLSIGNELRELISPNPSPPIARIKSMLSASEIETFTSNVTSGTLAPIHLTPKYVKERIFPTGGDHDNIRCLIDGFPRDAARWQVFKQYVKEFWTPDERAILIVMNIEEELAHERFVSRGRAGDVFEKRFNEYERTIPEIIGAMDKDRMTIVGIPKGVNNGEGDLTEFVAERLEGTEAWERVDD</sequence>
<dbReference type="SUPFAM" id="SSF52540">
    <property type="entry name" value="P-loop containing nucleoside triphosphate hydrolases"/>
    <property type="match status" value="1"/>
</dbReference>
<dbReference type="GO" id="GO:0019205">
    <property type="term" value="F:nucleobase-containing compound kinase activity"/>
    <property type="evidence" value="ECO:0007669"/>
    <property type="project" value="InterPro"/>
</dbReference>
<evidence type="ECO:0000313" key="5">
    <source>
        <dbReference type="Proteomes" id="UP000799771"/>
    </source>
</evidence>
<evidence type="ECO:0000256" key="2">
    <source>
        <dbReference type="ARBA" id="ARBA00022741"/>
    </source>
</evidence>
<dbReference type="AlphaFoldDB" id="A0A6A6AGR5"/>
<accession>A0A6A6AGR5</accession>
<proteinExistence type="predicted"/>
<dbReference type="GO" id="GO:0005524">
    <property type="term" value="F:ATP binding"/>
    <property type="evidence" value="ECO:0007669"/>
    <property type="project" value="InterPro"/>
</dbReference>
<name>A0A6A6AGR5_9PLEO</name>